<sequence>MTTPTLADEWGVKQLDLDAYLKRIGRPDLSRARPCGRTLRLLHRAHVETIPFENIDIVLGREVPTSIADVQHKLVASCRGGYCHEHSLLFGAVLDHLGYRVERLLARPRERPGRPWPRTHLTLHVHGADGEWLADVGFGSGLLEPLPFADGAWCAQGEWSFRLAPHAEGWQLLERAGALENPMYAFSGHGQRAADVDAANYYTSTHPESPFTGQLVVMQRLGGELRRLLNREFSRVLSDGTCEKRSHLDDGDLAKVLTEEFRLTLNAHEMRDLLARVADVRSSLAPPPVTTHASGGG</sequence>
<dbReference type="SUPFAM" id="SSF54001">
    <property type="entry name" value="Cysteine proteinases"/>
    <property type="match status" value="1"/>
</dbReference>
<dbReference type="PANTHER" id="PTHR11786">
    <property type="entry name" value="N-HYDROXYARYLAMINE O-ACETYLTRANSFERASE"/>
    <property type="match status" value="1"/>
</dbReference>
<proteinExistence type="inferred from homology"/>
<dbReference type="InterPro" id="IPR038765">
    <property type="entry name" value="Papain-like_cys_pep_sf"/>
</dbReference>
<accession>A0A516RHN6</accession>
<dbReference type="GO" id="GO:0016407">
    <property type="term" value="F:acetyltransferase activity"/>
    <property type="evidence" value="ECO:0007669"/>
    <property type="project" value="InterPro"/>
</dbReference>
<organism evidence="2 3">
    <name type="scientific">Streptomyces spectabilis</name>
    <dbReference type="NCBI Taxonomy" id="68270"/>
    <lineage>
        <taxon>Bacteria</taxon>
        <taxon>Bacillati</taxon>
        <taxon>Actinomycetota</taxon>
        <taxon>Actinomycetes</taxon>
        <taxon>Kitasatosporales</taxon>
        <taxon>Streptomycetaceae</taxon>
        <taxon>Streptomyces</taxon>
    </lineage>
</organism>
<evidence type="ECO:0000313" key="2">
    <source>
        <dbReference type="EMBL" id="QDQ15167.1"/>
    </source>
</evidence>
<name>A0A516RHN6_STRST</name>
<dbReference type="Pfam" id="PF00797">
    <property type="entry name" value="Acetyltransf_2"/>
    <property type="match status" value="1"/>
</dbReference>
<dbReference type="Proteomes" id="UP000316806">
    <property type="component" value="Chromosome"/>
</dbReference>
<comment type="similarity">
    <text evidence="1">Belongs to the arylamine N-acetyltransferase family.</text>
</comment>
<gene>
    <name evidence="2" type="ORF">FH965_35235</name>
</gene>
<evidence type="ECO:0000313" key="3">
    <source>
        <dbReference type="Proteomes" id="UP000316806"/>
    </source>
</evidence>
<dbReference type="EMBL" id="CP040916">
    <property type="protein sequence ID" value="QDQ15167.1"/>
    <property type="molecule type" value="Genomic_DNA"/>
</dbReference>
<protein>
    <submittedName>
        <fullName evidence="2">Arylamine N-acetyltransferase</fullName>
    </submittedName>
</protein>
<dbReference type="AlphaFoldDB" id="A0A516RHN6"/>
<dbReference type="InterPro" id="IPR001447">
    <property type="entry name" value="Arylamine_N-AcTrfase"/>
</dbReference>
<dbReference type="RefSeq" id="WP_144322370.1">
    <property type="nucleotide sequence ID" value="NZ_CP040916.1"/>
</dbReference>
<dbReference type="PANTHER" id="PTHR11786:SF0">
    <property type="entry name" value="ARYLAMINE N-ACETYLTRANSFERASE 4-RELATED"/>
    <property type="match status" value="1"/>
</dbReference>
<dbReference type="Gene3D" id="3.30.2140.10">
    <property type="entry name" value="Arylamine N-acetyltransferase"/>
    <property type="match status" value="1"/>
</dbReference>
<keyword evidence="2" id="KW-0808">Transferase</keyword>
<reference evidence="2 3" key="1">
    <citation type="journal article" date="2019" name="J. Ind. Microbiol. Biotechnol.">
        <title>The complete genomic sequence of Streptomyces spectabilis NRRL-2792 and identification of secondary metabolite biosynthetic gene clusters.</title>
        <authorList>
            <person name="Sinha A."/>
            <person name="Phillips-Salemka S."/>
            <person name="Niraula T.A."/>
            <person name="Short K.A."/>
            <person name="Niraula N.P."/>
        </authorList>
    </citation>
    <scope>NUCLEOTIDE SEQUENCE [LARGE SCALE GENOMIC DNA]</scope>
    <source>
        <strain evidence="2 3">NRRL 2792</strain>
    </source>
</reference>
<evidence type="ECO:0000256" key="1">
    <source>
        <dbReference type="ARBA" id="ARBA00006547"/>
    </source>
</evidence>
<dbReference type="Gene3D" id="2.40.128.150">
    <property type="entry name" value="Cysteine proteinases"/>
    <property type="match status" value="1"/>
</dbReference>